<dbReference type="InterPro" id="IPR003615">
    <property type="entry name" value="HNH_nuc"/>
</dbReference>
<protein>
    <recommendedName>
        <fullName evidence="1">HNH nuclease domain-containing protein</fullName>
    </recommendedName>
</protein>
<dbReference type="PANTHER" id="PTHR33877:SF2">
    <property type="entry name" value="OS07G0170200 PROTEIN"/>
    <property type="match status" value="1"/>
</dbReference>
<dbReference type="PANTHER" id="PTHR33877">
    <property type="entry name" value="SLL1193 PROTEIN"/>
    <property type="match status" value="1"/>
</dbReference>
<proteinExistence type="predicted"/>
<sequence>MNDKVLVLNSDSSVWDVQDWKDVYSNILLPNCDWNPFKNRQTMENLILEQYPNPVGVAKNEDLPRPAVVYLPRYVPQKNRSVRFSRWNVFLRDEYRCQYCGIQCGYGDNLPQPELEHVIPKSASGPPHFENTTTACHSCNSRKGSLSEKEFADRFGLKLTTRPERPKSLHPARFLRYITDANIGLWLKSEEVYIPGAKFFAGVMRLRPSIRQRILAHFEEINDEV</sequence>
<reference evidence="2 3" key="1">
    <citation type="journal article" date="2015" name="Nature">
        <title>rRNA introns, odd ribosomes, and small enigmatic genomes across a large radiation of phyla.</title>
        <authorList>
            <person name="Brown C.T."/>
            <person name="Hug L.A."/>
            <person name="Thomas B.C."/>
            <person name="Sharon I."/>
            <person name="Castelle C.J."/>
            <person name="Singh A."/>
            <person name="Wilkins M.J."/>
            <person name="Williams K.H."/>
            <person name="Banfield J.F."/>
        </authorList>
    </citation>
    <scope>NUCLEOTIDE SEQUENCE [LARGE SCALE GENOMIC DNA]</scope>
</reference>
<dbReference type="STRING" id="1618574.UT24_C0011G0027"/>
<dbReference type="EMBL" id="LBWB01000011">
    <property type="protein sequence ID" value="KKR00574.1"/>
    <property type="molecule type" value="Genomic_DNA"/>
</dbReference>
<evidence type="ECO:0000259" key="1">
    <source>
        <dbReference type="SMART" id="SM00507"/>
    </source>
</evidence>
<comment type="caution">
    <text evidence="2">The sequence shown here is derived from an EMBL/GenBank/DDBJ whole genome shotgun (WGS) entry which is preliminary data.</text>
</comment>
<evidence type="ECO:0000313" key="3">
    <source>
        <dbReference type="Proteomes" id="UP000033881"/>
    </source>
</evidence>
<dbReference type="Pfam" id="PF01844">
    <property type="entry name" value="HNH"/>
    <property type="match status" value="1"/>
</dbReference>
<feature type="domain" description="HNH nuclease" evidence="1">
    <location>
        <begin position="85"/>
        <end position="141"/>
    </location>
</feature>
<dbReference type="Gene3D" id="1.10.30.50">
    <property type="match status" value="1"/>
</dbReference>
<dbReference type="GO" id="GO:0003676">
    <property type="term" value="F:nucleic acid binding"/>
    <property type="evidence" value="ECO:0007669"/>
    <property type="project" value="InterPro"/>
</dbReference>
<dbReference type="GO" id="GO:0008270">
    <property type="term" value="F:zinc ion binding"/>
    <property type="evidence" value="ECO:0007669"/>
    <property type="project" value="InterPro"/>
</dbReference>
<dbReference type="SMART" id="SM00507">
    <property type="entry name" value="HNHc"/>
    <property type="match status" value="1"/>
</dbReference>
<dbReference type="Proteomes" id="UP000033881">
    <property type="component" value="Unassembled WGS sequence"/>
</dbReference>
<dbReference type="GO" id="GO:0004519">
    <property type="term" value="F:endonuclease activity"/>
    <property type="evidence" value="ECO:0007669"/>
    <property type="project" value="InterPro"/>
</dbReference>
<name>A0A0G0M8V8_9BACT</name>
<dbReference type="InterPro" id="IPR052892">
    <property type="entry name" value="NA-targeting_endonuclease"/>
</dbReference>
<dbReference type="AlphaFoldDB" id="A0A0G0M8V8"/>
<accession>A0A0G0M8V8</accession>
<organism evidence="2 3">
    <name type="scientific">Candidatus Woesebacteria bacterium GW2011_GWB1_39_12</name>
    <dbReference type="NCBI Taxonomy" id="1618574"/>
    <lineage>
        <taxon>Bacteria</taxon>
        <taxon>Candidatus Woeseibacteriota</taxon>
    </lineage>
</organism>
<dbReference type="CDD" id="cd00085">
    <property type="entry name" value="HNHc"/>
    <property type="match status" value="1"/>
</dbReference>
<dbReference type="InterPro" id="IPR002711">
    <property type="entry name" value="HNH"/>
</dbReference>
<evidence type="ECO:0000313" key="2">
    <source>
        <dbReference type="EMBL" id="KKR00574.1"/>
    </source>
</evidence>
<gene>
    <name evidence="2" type="ORF">UT24_C0011G0027</name>
</gene>